<evidence type="ECO:0000256" key="5">
    <source>
        <dbReference type="SAM" id="MobiDB-lite"/>
    </source>
</evidence>
<evidence type="ECO:0000256" key="2">
    <source>
        <dbReference type="ARBA" id="ARBA00023015"/>
    </source>
</evidence>
<dbReference type="Pfam" id="PF11754">
    <property type="entry name" value="Velvet"/>
    <property type="match status" value="1"/>
</dbReference>
<accession>A0A1Y2FCA7</accession>
<feature type="region of interest" description="Disordered" evidence="5">
    <location>
        <begin position="1"/>
        <end position="76"/>
    </location>
</feature>
<dbReference type="AlphaFoldDB" id="A0A1Y2FCA7"/>
<comment type="caution">
    <text evidence="7">The sequence shown here is derived from an EMBL/GenBank/DDBJ whole genome shotgun (WGS) entry which is preliminary data.</text>
</comment>
<dbReference type="GO" id="GO:0005634">
    <property type="term" value="C:nucleus"/>
    <property type="evidence" value="ECO:0007669"/>
    <property type="project" value="UniProtKB-SubCell"/>
</dbReference>
<feature type="domain" description="Velvet" evidence="6">
    <location>
        <begin position="81"/>
        <end position="311"/>
    </location>
</feature>
<dbReference type="EMBL" id="MCFI01000011">
    <property type="protein sequence ID" value="ORY81559.1"/>
    <property type="molecule type" value="Genomic_DNA"/>
</dbReference>
<keyword evidence="8" id="KW-1185">Reference proteome</keyword>
<feature type="compositionally biased region" description="Gly residues" evidence="5">
    <location>
        <begin position="49"/>
        <end position="66"/>
    </location>
</feature>
<dbReference type="OrthoDB" id="3056235at2759"/>
<dbReference type="PANTHER" id="PTHR33572">
    <property type="entry name" value="SPORE DEVELOPMENT REGULATOR VOSA"/>
    <property type="match status" value="1"/>
</dbReference>
<name>A0A1Y2FCA7_PROLT</name>
<keyword evidence="4" id="KW-0539">Nucleus</keyword>
<dbReference type="PANTHER" id="PTHR33572:SF15">
    <property type="entry name" value="VELVET DOMAIN-CONTAINING PROTEIN"/>
    <property type="match status" value="1"/>
</dbReference>
<evidence type="ECO:0000256" key="4">
    <source>
        <dbReference type="ARBA" id="ARBA00023242"/>
    </source>
</evidence>
<feature type="compositionally biased region" description="Polar residues" evidence="5">
    <location>
        <begin position="67"/>
        <end position="76"/>
    </location>
</feature>
<comment type="subcellular location">
    <subcellularLocation>
        <location evidence="1">Nucleus</location>
    </subcellularLocation>
</comment>
<evidence type="ECO:0000256" key="1">
    <source>
        <dbReference type="ARBA" id="ARBA00004123"/>
    </source>
</evidence>
<evidence type="ECO:0000256" key="3">
    <source>
        <dbReference type="ARBA" id="ARBA00023163"/>
    </source>
</evidence>
<dbReference type="InterPro" id="IPR037525">
    <property type="entry name" value="Velvet_dom"/>
</dbReference>
<proteinExistence type="predicted"/>
<feature type="region of interest" description="Disordered" evidence="5">
    <location>
        <begin position="119"/>
        <end position="140"/>
    </location>
</feature>
<evidence type="ECO:0000313" key="7">
    <source>
        <dbReference type="EMBL" id="ORY81559.1"/>
    </source>
</evidence>
<evidence type="ECO:0000259" key="6">
    <source>
        <dbReference type="PROSITE" id="PS51821"/>
    </source>
</evidence>
<organism evidence="7 8">
    <name type="scientific">Protomyces lactucae-debilis</name>
    <dbReference type="NCBI Taxonomy" id="2754530"/>
    <lineage>
        <taxon>Eukaryota</taxon>
        <taxon>Fungi</taxon>
        <taxon>Dikarya</taxon>
        <taxon>Ascomycota</taxon>
        <taxon>Taphrinomycotina</taxon>
        <taxon>Taphrinomycetes</taxon>
        <taxon>Taphrinales</taxon>
        <taxon>Protomycetaceae</taxon>
        <taxon>Protomyces</taxon>
    </lineage>
</organism>
<sequence>MDVTSSSGPEIQSTSNAHSTARPQSPQPGAVAAAPPARGTTQQHRDGSFGSGASGRSGTGSHGSGQVGSSPNYSASTCSYGRQRRYRLEIVSLPAYCATSGAGLCSPTLVVRLHVEPTSPRAAGEGSASDSDSRHVSAGSMAQEDVPYLISNVSVWSADGSLQLMPAPASGAADGTAVSHTSGPPLMRGRLVVHGQLLKDTQGHENVYFIFPSLQLTRPGQWRLGVSLFGLWPGGSAIQDRRRSSQSSNADASTGSLLATVVASLPTTAYDEDDVAGLEEAALAIRQSPGHHETEDLLAEFRQQGADLSASELSSEGSEEGH</sequence>
<feature type="compositionally biased region" description="Polar residues" evidence="5">
    <location>
        <begin position="1"/>
        <end position="22"/>
    </location>
</feature>
<evidence type="ECO:0000313" key="8">
    <source>
        <dbReference type="Proteomes" id="UP000193685"/>
    </source>
</evidence>
<keyword evidence="2" id="KW-0805">Transcription regulation</keyword>
<gene>
    <name evidence="7" type="ORF">BCR37DRAFT_393412</name>
</gene>
<dbReference type="GeneID" id="63787901"/>
<dbReference type="RefSeq" id="XP_040724935.1">
    <property type="nucleotide sequence ID" value="XM_040871302.1"/>
</dbReference>
<reference evidence="7 8" key="1">
    <citation type="submission" date="2016-07" db="EMBL/GenBank/DDBJ databases">
        <title>Pervasive Adenine N6-methylation of Active Genes in Fungi.</title>
        <authorList>
            <consortium name="DOE Joint Genome Institute"/>
            <person name="Mondo S.J."/>
            <person name="Dannebaum R.O."/>
            <person name="Kuo R.C."/>
            <person name="Labutti K."/>
            <person name="Haridas S."/>
            <person name="Kuo A."/>
            <person name="Salamov A."/>
            <person name="Ahrendt S.R."/>
            <person name="Lipzen A."/>
            <person name="Sullivan W."/>
            <person name="Andreopoulos W.B."/>
            <person name="Clum A."/>
            <person name="Lindquist E."/>
            <person name="Daum C."/>
            <person name="Ramamoorthy G.K."/>
            <person name="Gryganskyi A."/>
            <person name="Culley D."/>
            <person name="Magnuson J.K."/>
            <person name="James T.Y."/>
            <person name="O'Malley M.A."/>
            <person name="Stajich J.E."/>
            <person name="Spatafora J.W."/>
            <person name="Visel A."/>
            <person name="Grigoriev I.V."/>
        </authorList>
    </citation>
    <scope>NUCLEOTIDE SEQUENCE [LARGE SCALE GENOMIC DNA]</scope>
    <source>
        <strain evidence="7 8">12-1054</strain>
    </source>
</reference>
<protein>
    <recommendedName>
        <fullName evidence="6">Velvet domain-containing protein</fullName>
    </recommendedName>
</protein>
<feature type="compositionally biased region" description="Low complexity" evidence="5">
    <location>
        <begin position="23"/>
        <end position="37"/>
    </location>
</feature>
<dbReference type="PROSITE" id="PS51821">
    <property type="entry name" value="VELVET"/>
    <property type="match status" value="1"/>
</dbReference>
<keyword evidence="3" id="KW-0804">Transcription</keyword>
<dbReference type="Gene3D" id="2.60.40.3960">
    <property type="entry name" value="Velvet domain"/>
    <property type="match status" value="1"/>
</dbReference>
<dbReference type="Proteomes" id="UP000193685">
    <property type="component" value="Unassembled WGS sequence"/>
</dbReference>
<dbReference type="InterPro" id="IPR038491">
    <property type="entry name" value="Velvet_dom_sf"/>
</dbReference>
<dbReference type="InterPro" id="IPR021740">
    <property type="entry name" value="Velvet"/>
</dbReference>